<evidence type="ECO:0000313" key="2">
    <source>
        <dbReference type="EMBL" id="KAL0011163.1"/>
    </source>
</evidence>
<proteinExistence type="predicted"/>
<dbReference type="InterPro" id="IPR000477">
    <property type="entry name" value="RT_dom"/>
</dbReference>
<name>A0AAW2DKH7_9ROSI</name>
<dbReference type="CDD" id="cd01650">
    <property type="entry name" value="RT_nLTR_like"/>
    <property type="match status" value="1"/>
</dbReference>
<dbReference type="PANTHER" id="PTHR33116">
    <property type="entry name" value="REVERSE TRANSCRIPTASE ZINC-BINDING DOMAIN-CONTAINING PROTEIN-RELATED-RELATED"/>
    <property type="match status" value="1"/>
</dbReference>
<dbReference type="PANTHER" id="PTHR33116:SF86">
    <property type="entry name" value="REVERSE TRANSCRIPTASE DOMAIN-CONTAINING PROTEIN"/>
    <property type="match status" value="1"/>
</dbReference>
<evidence type="ECO:0000259" key="1">
    <source>
        <dbReference type="PROSITE" id="PS50878"/>
    </source>
</evidence>
<dbReference type="Pfam" id="PF13966">
    <property type="entry name" value="zf-RVT"/>
    <property type="match status" value="1"/>
</dbReference>
<dbReference type="AlphaFoldDB" id="A0AAW2DKH7"/>
<dbReference type="SUPFAM" id="SSF56672">
    <property type="entry name" value="DNA/RNA polymerases"/>
    <property type="match status" value="1"/>
</dbReference>
<sequence length="797" mass="91354">MEECLSSVKCTVTDDMRDFLSTDFTAEEVKVALFQMGPTKAPGPDGMNALFYQKFWHVVGDFVVLAVLDFLNNGNMLPDINHTNIVLIPKVKNPERMSEFRPISLCNVIYKIISKVLANRLKQVLPQIISPTQSAFVPGRLITDNVLVAYETLHTMHYRKKGKKGYMALKLDISKAYDRVEWHFLHRIMEKLGFPTIWIDRVMSCVTTTSLSILINGKPYGLIHPSRGIRQGDPLSPYLFLLCAEGFTALLKEAESEGRIKGVSICRGAPQITNLMFADDSLLFCQATRAEGETITEILQTYERASGQRINLEKSSAYFSSNTSDRQKGQILDVLGVKEVDRFETYLGLPTLIGRAKYHTFSFLKDRIWKKLQGWKGMLLSKAGKEILIKVVAQSMPTYSMSVFQLPKKLCDELDALCAKFWWGQVGNERKIHWKSWDKLTVSKKEGGMGFRDLRAFNLAMLAKQGWRMIKDNDSLLYQCFKARYFPRSNFLEAKESPNCSYVWRSLMAAMPILQSGHCWRVGNGASIQVLKDKWIPYFPTNKVLVPIHGNLGELMVCDLINPELNIWRYEDIRAIFHKDEADAICQIPLSRRNVADSIFWLHNPRGVFTVKSAYHVARRILTEADRVGPSRGCVAKQIWAILWKLRIPNKIKVFAWRACHEILPTAVNLTRRRIILEDKCSLCTGEPETTIHALWDCAAAQDIWAGSTRKLQKYKHGQADLVQLMEEFLERLDMEEFELFWTQAWLIWSQRNCLLHGGKMKNPNCLNKRAEECIEDFKKAQNQLNIQSRQQLSGED</sequence>
<comment type="caution">
    <text evidence="2">The sequence shown here is derived from an EMBL/GenBank/DDBJ whole genome shotgun (WGS) entry which is preliminary data.</text>
</comment>
<dbReference type="PROSITE" id="PS50878">
    <property type="entry name" value="RT_POL"/>
    <property type="match status" value="1"/>
</dbReference>
<accession>A0AAW2DKH7</accession>
<organism evidence="2 3">
    <name type="scientific">Lithocarpus litseifolius</name>
    <dbReference type="NCBI Taxonomy" id="425828"/>
    <lineage>
        <taxon>Eukaryota</taxon>
        <taxon>Viridiplantae</taxon>
        <taxon>Streptophyta</taxon>
        <taxon>Embryophyta</taxon>
        <taxon>Tracheophyta</taxon>
        <taxon>Spermatophyta</taxon>
        <taxon>Magnoliopsida</taxon>
        <taxon>eudicotyledons</taxon>
        <taxon>Gunneridae</taxon>
        <taxon>Pentapetalae</taxon>
        <taxon>rosids</taxon>
        <taxon>fabids</taxon>
        <taxon>Fagales</taxon>
        <taxon>Fagaceae</taxon>
        <taxon>Lithocarpus</taxon>
    </lineage>
</organism>
<dbReference type="Proteomes" id="UP001459277">
    <property type="component" value="Unassembled WGS sequence"/>
</dbReference>
<dbReference type="EMBL" id="JAZDWU010000002">
    <property type="protein sequence ID" value="KAL0011163.1"/>
    <property type="molecule type" value="Genomic_DNA"/>
</dbReference>
<keyword evidence="3" id="KW-1185">Reference proteome</keyword>
<dbReference type="InterPro" id="IPR026960">
    <property type="entry name" value="RVT-Znf"/>
</dbReference>
<protein>
    <recommendedName>
        <fullName evidence="1">Reverse transcriptase domain-containing protein</fullName>
    </recommendedName>
</protein>
<gene>
    <name evidence="2" type="ORF">SO802_006271</name>
</gene>
<dbReference type="Pfam" id="PF00078">
    <property type="entry name" value="RVT_1"/>
    <property type="match status" value="1"/>
</dbReference>
<feature type="domain" description="Reverse transcriptase" evidence="1">
    <location>
        <begin position="69"/>
        <end position="351"/>
    </location>
</feature>
<reference evidence="2 3" key="1">
    <citation type="submission" date="2024-01" db="EMBL/GenBank/DDBJ databases">
        <title>A telomere-to-telomere, gap-free genome of sweet tea (Lithocarpus litseifolius).</title>
        <authorList>
            <person name="Zhou J."/>
        </authorList>
    </citation>
    <scope>NUCLEOTIDE SEQUENCE [LARGE SCALE GENOMIC DNA]</scope>
    <source>
        <strain evidence="2">Zhou-2022a</strain>
        <tissue evidence="2">Leaf</tissue>
    </source>
</reference>
<dbReference type="InterPro" id="IPR043502">
    <property type="entry name" value="DNA/RNA_pol_sf"/>
</dbReference>
<evidence type="ECO:0000313" key="3">
    <source>
        <dbReference type="Proteomes" id="UP001459277"/>
    </source>
</evidence>